<dbReference type="InterPro" id="IPR012337">
    <property type="entry name" value="RNaseH-like_sf"/>
</dbReference>
<dbReference type="PROSITE" id="PS50013">
    <property type="entry name" value="CHROMO_2"/>
    <property type="match status" value="1"/>
</dbReference>
<gene>
    <name evidence="23" type="ORF">KI387_008815</name>
</gene>
<dbReference type="EMBL" id="JAHRHJ020000008">
    <property type="protein sequence ID" value="KAH9304411.1"/>
    <property type="molecule type" value="Genomic_DNA"/>
</dbReference>
<evidence type="ECO:0000256" key="13">
    <source>
        <dbReference type="ARBA" id="ARBA00022918"/>
    </source>
</evidence>
<dbReference type="InterPro" id="IPR001584">
    <property type="entry name" value="Integrase_cat-core"/>
</dbReference>
<keyword evidence="4" id="KW-0808">Transferase</keyword>
<keyword evidence="11" id="KW-0460">Magnesium</keyword>
<dbReference type="GO" id="GO:0006508">
    <property type="term" value="P:proteolysis"/>
    <property type="evidence" value="ECO:0007669"/>
    <property type="project" value="UniProtKB-KW"/>
</dbReference>
<feature type="compositionally biased region" description="Basic and acidic residues" evidence="19">
    <location>
        <begin position="61"/>
        <end position="74"/>
    </location>
</feature>
<feature type="domain" description="Integrase catalytic" evidence="22">
    <location>
        <begin position="1244"/>
        <end position="1408"/>
    </location>
</feature>
<dbReference type="Pfam" id="PF19259">
    <property type="entry name" value="Ty3_capsid"/>
    <property type="match status" value="1"/>
</dbReference>
<feature type="compositionally biased region" description="Basic residues" evidence="19">
    <location>
        <begin position="391"/>
        <end position="401"/>
    </location>
</feature>
<dbReference type="PANTHER" id="PTHR37984">
    <property type="entry name" value="PROTEIN CBG26694"/>
    <property type="match status" value="1"/>
</dbReference>
<evidence type="ECO:0000256" key="3">
    <source>
        <dbReference type="ARBA" id="ARBA00022670"/>
    </source>
</evidence>
<dbReference type="GO" id="GO:0046872">
    <property type="term" value="F:metal ion binding"/>
    <property type="evidence" value="ECO:0007669"/>
    <property type="project" value="UniProtKB-KW"/>
</dbReference>
<evidence type="ECO:0000256" key="7">
    <source>
        <dbReference type="ARBA" id="ARBA00022723"/>
    </source>
</evidence>
<proteinExistence type="predicted"/>
<dbReference type="GO" id="GO:0004519">
    <property type="term" value="F:endonuclease activity"/>
    <property type="evidence" value="ECO:0007669"/>
    <property type="project" value="UniProtKB-KW"/>
</dbReference>
<comment type="caution">
    <text evidence="23">The sequence shown here is derived from an EMBL/GenBank/DDBJ whole genome shotgun (WGS) entry which is preliminary data.</text>
</comment>
<evidence type="ECO:0000256" key="18">
    <source>
        <dbReference type="SAM" id="Coils"/>
    </source>
</evidence>
<keyword evidence="9" id="KW-0255">Endonuclease</keyword>
<keyword evidence="18" id="KW-0175">Coiled coil</keyword>
<evidence type="ECO:0000256" key="15">
    <source>
        <dbReference type="ARBA" id="ARBA00023125"/>
    </source>
</evidence>
<evidence type="ECO:0000256" key="10">
    <source>
        <dbReference type="ARBA" id="ARBA00022801"/>
    </source>
</evidence>
<reference evidence="23 24" key="1">
    <citation type="journal article" date="2021" name="Nat. Plants">
        <title>The Taxus genome provides insights into paclitaxel biosynthesis.</title>
        <authorList>
            <person name="Xiong X."/>
            <person name="Gou J."/>
            <person name="Liao Q."/>
            <person name="Li Y."/>
            <person name="Zhou Q."/>
            <person name="Bi G."/>
            <person name="Li C."/>
            <person name="Du R."/>
            <person name="Wang X."/>
            <person name="Sun T."/>
            <person name="Guo L."/>
            <person name="Liang H."/>
            <person name="Lu P."/>
            <person name="Wu Y."/>
            <person name="Zhang Z."/>
            <person name="Ro D.K."/>
            <person name="Shang Y."/>
            <person name="Huang S."/>
            <person name="Yan J."/>
        </authorList>
    </citation>
    <scope>NUCLEOTIDE SEQUENCE [LARGE SCALE GENOMIC DNA]</scope>
    <source>
        <strain evidence="23">Ta-2019</strain>
    </source>
</reference>
<dbReference type="Gene3D" id="2.40.50.40">
    <property type="match status" value="1"/>
</dbReference>
<dbReference type="FunFam" id="3.30.70.270:FF:000020">
    <property type="entry name" value="Transposon Tf2-6 polyprotein-like Protein"/>
    <property type="match status" value="1"/>
</dbReference>
<evidence type="ECO:0000256" key="9">
    <source>
        <dbReference type="ARBA" id="ARBA00022759"/>
    </source>
</evidence>
<feature type="coiled-coil region" evidence="18">
    <location>
        <begin position="1429"/>
        <end position="1456"/>
    </location>
</feature>
<dbReference type="InterPro" id="IPR041373">
    <property type="entry name" value="RT_RNaseH"/>
</dbReference>
<dbReference type="FunFam" id="3.10.20.370:FF:000001">
    <property type="entry name" value="Retrovirus-related Pol polyprotein from transposon 17.6-like protein"/>
    <property type="match status" value="1"/>
</dbReference>
<dbReference type="GO" id="GO:0003887">
    <property type="term" value="F:DNA-directed DNA polymerase activity"/>
    <property type="evidence" value="ECO:0007669"/>
    <property type="project" value="UniProtKB-KW"/>
</dbReference>
<dbReference type="EC" id="2.7.7.49" evidence="2"/>
<evidence type="ECO:0000256" key="16">
    <source>
        <dbReference type="ARBA" id="ARBA00023172"/>
    </source>
</evidence>
<dbReference type="InterPro" id="IPR021109">
    <property type="entry name" value="Peptidase_aspartic_dom_sf"/>
</dbReference>
<dbReference type="CDD" id="cd01647">
    <property type="entry name" value="RT_LTR"/>
    <property type="match status" value="1"/>
</dbReference>
<keyword evidence="24" id="KW-1185">Reference proteome</keyword>
<dbReference type="Pfam" id="PF00385">
    <property type="entry name" value="Chromo"/>
    <property type="match status" value="1"/>
</dbReference>
<dbReference type="Pfam" id="PF00078">
    <property type="entry name" value="RVT_1"/>
    <property type="match status" value="1"/>
</dbReference>
<evidence type="ECO:0000256" key="11">
    <source>
        <dbReference type="ARBA" id="ARBA00022842"/>
    </source>
</evidence>
<evidence type="ECO:0000259" key="20">
    <source>
        <dbReference type="PROSITE" id="PS50013"/>
    </source>
</evidence>
<dbReference type="SUPFAM" id="SSF50630">
    <property type="entry name" value="Acid proteases"/>
    <property type="match status" value="1"/>
</dbReference>
<organism evidence="23 24">
    <name type="scientific">Taxus chinensis</name>
    <name type="common">Chinese yew</name>
    <name type="synonym">Taxus wallichiana var. chinensis</name>
    <dbReference type="NCBI Taxonomy" id="29808"/>
    <lineage>
        <taxon>Eukaryota</taxon>
        <taxon>Viridiplantae</taxon>
        <taxon>Streptophyta</taxon>
        <taxon>Embryophyta</taxon>
        <taxon>Tracheophyta</taxon>
        <taxon>Spermatophyta</taxon>
        <taxon>Pinopsida</taxon>
        <taxon>Pinidae</taxon>
        <taxon>Conifers II</taxon>
        <taxon>Cupressales</taxon>
        <taxon>Taxaceae</taxon>
        <taxon>Taxus</taxon>
    </lineage>
</organism>
<dbReference type="InterPro" id="IPR023779">
    <property type="entry name" value="Chromodomain_CS"/>
</dbReference>
<evidence type="ECO:0000256" key="6">
    <source>
        <dbReference type="ARBA" id="ARBA00022722"/>
    </source>
</evidence>
<keyword evidence="15" id="KW-0238">DNA-binding</keyword>
<dbReference type="CDD" id="cd09274">
    <property type="entry name" value="RNase_HI_RT_Ty3"/>
    <property type="match status" value="1"/>
</dbReference>
<comment type="subcellular location">
    <subcellularLocation>
        <location evidence="1">Nucleus</location>
    </subcellularLocation>
</comment>
<evidence type="ECO:0000256" key="2">
    <source>
        <dbReference type="ARBA" id="ARBA00012493"/>
    </source>
</evidence>
<keyword evidence="6" id="KW-0540">Nuclease</keyword>
<dbReference type="SMART" id="SM00298">
    <property type="entry name" value="CHROMO"/>
    <property type="match status" value="1"/>
</dbReference>
<dbReference type="InterPro" id="IPR041588">
    <property type="entry name" value="Integrase_H2C2"/>
</dbReference>
<dbReference type="GO" id="GO:0004190">
    <property type="term" value="F:aspartic-type endopeptidase activity"/>
    <property type="evidence" value="ECO:0007669"/>
    <property type="project" value="UniProtKB-KW"/>
</dbReference>
<dbReference type="FunFam" id="3.10.10.10:FF:000007">
    <property type="entry name" value="Retrovirus-related Pol polyprotein from transposon 17.6-like Protein"/>
    <property type="match status" value="1"/>
</dbReference>
<dbReference type="SUPFAM" id="SSF56672">
    <property type="entry name" value="DNA/RNA polymerases"/>
    <property type="match status" value="1"/>
</dbReference>
<dbReference type="PANTHER" id="PTHR37984:SF5">
    <property type="entry name" value="PROTEIN NYNRIN-LIKE"/>
    <property type="match status" value="1"/>
</dbReference>
<keyword evidence="12" id="KW-0229">DNA integration</keyword>
<sequence length="1618" mass="186134">MSDREKRYIAREDKKVGKQFQPYQAPEGQTASKILRAHWESSQESDMAEGERSVGGNERVINNRDDNGKGRERSMSPGTRFGRKMDALMDMVSLMMGTVGQNTIPQNNLEHRGEHSASNQHDGYAARTVSNNTYISSRPFKPPFLAPVNTQPDPEENVSFVEQLRLGRAEYDSLPDDIKMDMSYNDFMDHKRKNKGHGRHYDQRRPSNQGDLYQAVNKVSLPHFDGNDTSSARAWIQKLDNYLALRPMAEEEAIKFATLHLDGVAHEWWYHGLVTLGHRSITTYDEFTTRLIERFEKKDPEIHFRELAQLRQYGTVDAYIMEFQRLSVMVTGITERRLVILFSEGLTEPLKGWVKAFDPPTLQEAMKKARNMEWAAPKAKFQSNSPFQKRDKGKRPQHRPPLRPQHKEFKHHNPHVTRLDPETLNELRRKGLCFRCRDKWSQDHVCPKGVKFNQIEYYSAGESSSDFSDQQSDVEESEVDRAPEESGDEKESVGVLAQLSSFQRNESFKVRGMIKGQRIVALIDTGATHNFIDEVVVAKKGLQTEEFEGFKVMVADGFHISCTKKISNLTMQLGNYEVKDDFYVVHIGDTDAVLGIQWLRSLGEISLNLQTMELKFQSDGKKIVLRGMSNGGPRVVSFKSMARLIRHDQAEWVAECMILPTSPVETKRDHPPDVQSLLTKKSKVFADLPPGPPPERGSEHIIELKEGAKPVITTPYRYPKRQKDEIEKNIQELLEMGFIRPSKSPFASAVVLVKKKDGTMRMCVDYRALNQSTIKNRYPIPRIDELIDELHGAKFFSKIDLRSGYHQIRMRGSDVEKTAFRCHYGHFEFLVMPFGLTNAPATFQSCMNRVFQNQLRRFVLIFFDDILIYSKTWEDHLKHLEEVLSILESESLFAKASKCEFGMEELLYLGHIISAEGVKVDPEKIKAVVDWPPPESLTQLKGFLGLCGFYRRFVKGYSQNAAPLTDLTKKGAFCWSEKAQIVFDKFKKIMSSCPVLAIPDFSKPFELQCDASGEGVGAVLMQDKHPIVYESRKLRGVERTYSIYDKEMLAIMHALAKFRQYLVGNKFVVKTDHNSLKHFMHQKDLNERQQKWVSKLQAYNFDIEYVKGKNNIVADALSRRPHLSSLCELTADWRDMLLADYAKNQFATSIIEGTFHDERYKVTEGLIHYKGRIFLVADSKLKKKILLTFHDIPVAGHQGFFKTYRQIRERFSWKGLKGEVQRYIQECPVCQVNKNEHTLPAGLLQPLPIPNQKWESISMDFITGLPKAQGKDCIYVVVDRLTKFAHFFAITSTFSAAQVADLFFREVFRLHGLPKNIVSDRDSKFLSTFWQEVFRMSGTVLTPSTSYHPQTDGQTEVVNKWLEGYLRNYVSEQQRAWVKWLHIGEYCYNSSFHMSIKMSPFLALYGYEAPSFADLVFGESRAPQAKDLLQQSQDIMKSLKDNLQIAQNQQKMYADQRRVERSFEVGDMVYLRLQPYRQSTLKKSGAEKLKPRFYGPFKVIRKVGAVAYELELPSDSRVHNVFHVSRLKKALGHNVVASSQLPPLDEEGQLVLIPEGILDFRERTLRKKTIREYLVKWKNLPMEDATWESDEILQHPGLRLLEDKQSWGGRTVMSPSQT</sequence>
<dbReference type="PROSITE" id="PS50878">
    <property type="entry name" value="RT_POL"/>
    <property type="match status" value="1"/>
</dbReference>
<keyword evidence="13" id="KW-0695">RNA-directed DNA polymerase</keyword>
<feature type="compositionally biased region" description="Low complexity" evidence="19">
    <location>
        <begin position="462"/>
        <end position="471"/>
    </location>
</feature>
<dbReference type="InterPro" id="IPR043502">
    <property type="entry name" value="DNA/RNA_pol_sf"/>
</dbReference>
<dbReference type="Gene3D" id="3.30.70.270">
    <property type="match status" value="2"/>
</dbReference>
<dbReference type="CDD" id="cd00303">
    <property type="entry name" value="retropepsin_like"/>
    <property type="match status" value="1"/>
</dbReference>
<evidence type="ECO:0000259" key="21">
    <source>
        <dbReference type="PROSITE" id="PS50878"/>
    </source>
</evidence>
<dbReference type="PROSITE" id="PS50994">
    <property type="entry name" value="INTEGRASE"/>
    <property type="match status" value="1"/>
</dbReference>
<keyword evidence="7" id="KW-0479">Metal-binding</keyword>
<dbReference type="FunFam" id="1.10.340.70:FF:000001">
    <property type="entry name" value="Retrovirus-related Pol polyprotein from transposon gypsy-like Protein"/>
    <property type="match status" value="1"/>
</dbReference>
<dbReference type="InterPro" id="IPR016197">
    <property type="entry name" value="Chromo-like_dom_sf"/>
</dbReference>
<dbReference type="Gene3D" id="3.30.420.10">
    <property type="entry name" value="Ribonuclease H-like superfamily/Ribonuclease H"/>
    <property type="match status" value="1"/>
</dbReference>
<dbReference type="SUPFAM" id="SSF54160">
    <property type="entry name" value="Chromo domain-like"/>
    <property type="match status" value="1"/>
</dbReference>
<keyword evidence="5" id="KW-0548">Nucleotidyltransferase</keyword>
<dbReference type="Gene3D" id="1.10.340.70">
    <property type="match status" value="1"/>
</dbReference>
<feature type="compositionally biased region" description="Basic and acidic residues" evidence="19">
    <location>
        <begin position="479"/>
        <end position="491"/>
    </location>
</feature>
<dbReference type="Pfam" id="PF24626">
    <property type="entry name" value="SH3_Tf2-1"/>
    <property type="match status" value="1"/>
</dbReference>
<protein>
    <recommendedName>
        <fullName evidence="2">RNA-directed DNA polymerase</fullName>
        <ecNumber evidence="2">2.7.7.49</ecNumber>
    </recommendedName>
</protein>
<evidence type="ECO:0000256" key="1">
    <source>
        <dbReference type="ARBA" id="ARBA00004123"/>
    </source>
</evidence>
<evidence type="ECO:0000256" key="12">
    <source>
        <dbReference type="ARBA" id="ARBA00022908"/>
    </source>
</evidence>
<feature type="domain" description="Reverse transcriptase" evidence="21">
    <location>
        <begin position="734"/>
        <end position="913"/>
    </location>
</feature>
<evidence type="ECO:0000313" key="24">
    <source>
        <dbReference type="Proteomes" id="UP000824469"/>
    </source>
</evidence>
<dbReference type="InterPro" id="IPR050951">
    <property type="entry name" value="Retrovirus_Pol_polyprotein"/>
</dbReference>
<dbReference type="SUPFAM" id="SSF53098">
    <property type="entry name" value="Ribonuclease H-like"/>
    <property type="match status" value="1"/>
</dbReference>
<dbReference type="GO" id="GO:0003677">
    <property type="term" value="F:DNA binding"/>
    <property type="evidence" value="ECO:0007669"/>
    <property type="project" value="UniProtKB-KW"/>
</dbReference>
<dbReference type="GO" id="GO:0003964">
    <property type="term" value="F:RNA-directed DNA polymerase activity"/>
    <property type="evidence" value="ECO:0007669"/>
    <property type="project" value="UniProtKB-KW"/>
</dbReference>
<dbReference type="Pfam" id="PF13975">
    <property type="entry name" value="gag-asp_proteas"/>
    <property type="match status" value="1"/>
</dbReference>
<feature type="region of interest" description="Disordered" evidence="19">
    <location>
        <begin position="40"/>
        <end position="81"/>
    </location>
</feature>
<keyword evidence="3" id="KW-0645">Protease</keyword>
<evidence type="ECO:0000313" key="23">
    <source>
        <dbReference type="EMBL" id="KAH9304411.1"/>
    </source>
</evidence>
<dbReference type="InterPro" id="IPR000477">
    <property type="entry name" value="RT_dom"/>
</dbReference>
<evidence type="ECO:0000256" key="14">
    <source>
        <dbReference type="ARBA" id="ARBA00022932"/>
    </source>
</evidence>
<keyword evidence="16" id="KW-0233">DNA recombination</keyword>
<dbReference type="GO" id="GO:0006310">
    <property type="term" value="P:DNA recombination"/>
    <property type="evidence" value="ECO:0007669"/>
    <property type="project" value="UniProtKB-KW"/>
</dbReference>
<accession>A0AA38CQV0</accession>
<keyword evidence="8" id="KW-0064">Aspartyl protease</keyword>
<feature type="domain" description="Chromo" evidence="20">
    <location>
        <begin position="1552"/>
        <end position="1603"/>
    </location>
</feature>
<dbReference type="Gene3D" id="3.10.10.10">
    <property type="entry name" value="HIV Type 1 Reverse Transcriptase, subunit A, domain 1"/>
    <property type="match status" value="1"/>
</dbReference>
<dbReference type="InterPro" id="IPR023780">
    <property type="entry name" value="Chromo_domain"/>
</dbReference>
<feature type="region of interest" description="Disordered" evidence="19">
    <location>
        <begin position="462"/>
        <end position="491"/>
    </location>
</feature>
<evidence type="ECO:0000259" key="22">
    <source>
        <dbReference type="PROSITE" id="PS50994"/>
    </source>
</evidence>
<dbReference type="InterPro" id="IPR045358">
    <property type="entry name" value="Ty3_capsid"/>
</dbReference>
<evidence type="ECO:0000256" key="4">
    <source>
        <dbReference type="ARBA" id="ARBA00022679"/>
    </source>
</evidence>
<feature type="region of interest" description="Disordered" evidence="19">
    <location>
        <begin position="374"/>
        <end position="422"/>
    </location>
</feature>
<dbReference type="Proteomes" id="UP000824469">
    <property type="component" value="Unassembled WGS sequence"/>
</dbReference>
<name>A0AA38CQV0_TAXCH</name>
<dbReference type="InterPro" id="IPR056924">
    <property type="entry name" value="SH3_Tf2-1"/>
</dbReference>
<dbReference type="Pfam" id="PF17921">
    <property type="entry name" value="Integrase_H2C2"/>
    <property type="match status" value="1"/>
</dbReference>
<dbReference type="PROSITE" id="PS00598">
    <property type="entry name" value="CHROMO_1"/>
    <property type="match status" value="1"/>
</dbReference>
<keyword evidence="10" id="KW-0378">Hydrolase</keyword>
<dbReference type="Gene3D" id="2.40.70.10">
    <property type="entry name" value="Acid Proteases"/>
    <property type="match status" value="1"/>
</dbReference>
<dbReference type="InterPro" id="IPR036397">
    <property type="entry name" value="RNaseH_sf"/>
</dbReference>
<evidence type="ECO:0000256" key="5">
    <source>
        <dbReference type="ARBA" id="ARBA00022695"/>
    </source>
</evidence>
<dbReference type="InterPro" id="IPR043128">
    <property type="entry name" value="Rev_trsase/Diguanyl_cyclase"/>
</dbReference>
<dbReference type="Pfam" id="PF17917">
    <property type="entry name" value="RT_RNaseH"/>
    <property type="match status" value="1"/>
</dbReference>
<dbReference type="GO" id="GO:0005634">
    <property type="term" value="C:nucleus"/>
    <property type="evidence" value="ECO:0007669"/>
    <property type="project" value="UniProtKB-SubCell"/>
</dbReference>
<evidence type="ECO:0000256" key="8">
    <source>
        <dbReference type="ARBA" id="ARBA00022750"/>
    </source>
</evidence>
<keyword evidence="17" id="KW-0539">Nucleus</keyword>
<evidence type="ECO:0000256" key="19">
    <source>
        <dbReference type="SAM" id="MobiDB-lite"/>
    </source>
</evidence>
<keyword evidence="14" id="KW-0239">DNA-directed DNA polymerase</keyword>
<dbReference type="GO" id="GO:0015074">
    <property type="term" value="P:DNA integration"/>
    <property type="evidence" value="ECO:0007669"/>
    <property type="project" value="UniProtKB-KW"/>
</dbReference>
<evidence type="ECO:0000256" key="17">
    <source>
        <dbReference type="ARBA" id="ARBA00023242"/>
    </source>
</evidence>
<dbReference type="Gene3D" id="3.10.20.370">
    <property type="match status" value="1"/>
</dbReference>
<dbReference type="InterPro" id="IPR000953">
    <property type="entry name" value="Chromo/chromo_shadow_dom"/>
</dbReference>